<keyword evidence="1" id="KW-0812">Transmembrane</keyword>
<dbReference type="AlphaFoldDB" id="A0A4R0HUA0"/>
<keyword evidence="1" id="KW-1133">Transmembrane helix</keyword>
<keyword evidence="3" id="KW-1185">Reference proteome</keyword>
<accession>A0A4R0HUA0</accession>
<evidence type="ECO:0008006" key="4">
    <source>
        <dbReference type="Google" id="ProtNLM"/>
    </source>
</evidence>
<feature type="transmembrane region" description="Helical" evidence="1">
    <location>
        <begin position="36"/>
        <end position="61"/>
    </location>
</feature>
<feature type="transmembrane region" description="Helical" evidence="1">
    <location>
        <begin position="67"/>
        <end position="93"/>
    </location>
</feature>
<evidence type="ECO:0000313" key="3">
    <source>
        <dbReference type="Proteomes" id="UP000292346"/>
    </source>
</evidence>
<keyword evidence="1" id="KW-0472">Membrane</keyword>
<feature type="transmembrane region" description="Helical" evidence="1">
    <location>
        <begin position="109"/>
        <end position="132"/>
    </location>
</feature>
<feature type="transmembrane region" description="Helical" evidence="1">
    <location>
        <begin position="173"/>
        <end position="201"/>
    </location>
</feature>
<feature type="transmembrane region" description="Helical" evidence="1">
    <location>
        <begin position="138"/>
        <end position="161"/>
    </location>
</feature>
<proteinExistence type="predicted"/>
<protein>
    <recommendedName>
        <fullName evidence="4">DUF624 domain-containing protein</fullName>
    </recommendedName>
</protein>
<evidence type="ECO:0000256" key="1">
    <source>
        <dbReference type="SAM" id="Phobius"/>
    </source>
</evidence>
<dbReference type="RefSeq" id="WP_131336136.1">
    <property type="nucleotide sequence ID" value="NZ_SJJZ01000001.1"/>
</dbReference>
<comment type="caution">
    <text evidence="2">The sequence shown here is derived from an EMBL/GenBank/DDBJ whole genome shotgun (WGS) entry which is preliminary data.</text>
</comment>
<gene>
    <name evidence="2" type="ORF">E0H45_09395</name>
</gene>
<dbReference type="OrthoDB" id="3826755at2"/>
<organism evidence="2 3">
    <name type="scientific">Kribbella soli</name>
    <dbReference type="NCBI Taxonomy" id="1124743"/>
    <lineage>
        <taxon>Bacteria</taxon>
        <taxon>Bacillati</taxon>
        <taxon>Actinomycetota</taxon>
        <taxon>Actinomycetes</taxon>
        <taxon>Propionibacteriales</taxon>
        <taxon>Kribbellaceae</taxon>
        <taxon>Kribbella</taxon>
    </lineage>
</organism>
<dbReference type="Proteomes" id="UP000292346">
    <property type="component" value="Unassembled WGS sequence"/>
</dbReference>
<evidence type="ECO:0000313" key="2">
    <source>
        <dbReference type="EMBL" id="TCC11469.1"/>
    </source>
</evidence>
<sequence>MGRTGGEGAGAAGGVAGADDPVGAVRDRLPVAFGALWGELPLLASAGILVCTAGALVVLLSPGLSPLSVLLAALLISPVWGAVIATTDAVVLWDRGGVAVLLKNLRKHAFAGLGVGVVPGVVAALGLFNWQLYSGPVFAVPLAVSGCASVLLLLASCYAFSLRVTSGLRGQTLWFTALHLVARAPLVPLGVLALAFVALLLGTSVTASLLLLAPGPVALFASAGTWTEKHALHR</sequence>
<reference evidence="2 3" key="1">
    <citation type="submission" date="2019-02" db="EMBL/GenBank/DDBJ databases">
        <title>Kribbella capetownensis sp. nov. and Kribbella speibonae sp. nov., isolated from soil.</title>
        <authorList>
            <person name="Curtis S.M."/>
            <person name="Norton I."/>
            <person name="Everest G.J."/>
            <person name="Meyers P.R."/>
        </authorList>
    </citation>
    <scope>NUCLEOTIDE SEQUENCE [LARGE SCALE GENOMIC DNA]</scope>
    <source>
        <strain evidence="2 3">KCTC 29219</strain>
    </source>
</reference>
<name>A0A4R0HUA0_9ACTN</name>
<dbReference type="EMBL" id="SJJZ01000001">
    <property type="protein sequence ID" value="TCC11469.1"/>
    <property type="molecule type" value="Genomic_DNA"/>
</dbReference>
<feature type="transmembrane region" description="Helical" evidence="1">
    <location>
        <begin position="207"/>
        <end position="226"/>
    </location>
</feature>